<dbReference type="CDD" id="cd02208">
    <property type="entry name" value="cupin_RmlC-like"/>
    <property type="match status" value="1"/>
</dbReference>
<evidence type="ECO:0000259" key="7">
    <source>
        <dbReference type="PROSITE" id="PS50089"/>
    </source>
</evidence>
<keyword evidence="5" id="KW-0863">Zinc-finger</keyword>
<dbReference type="PANTHER" id="PTHR12549">
    <property type="entry name" value="JMJC DOMAIN-CONTAINING HISTONE DEMETHYLATION PROTEIN"/>
    <property type="match status" value="1"/>
</dbReference>
<accession>A0AAV1WHS5</accession>
<dbReference type="GO" id="GO:0000118">
    <property type="term" value="C:histone deacetylase complex"/>
    <property type="evidence" value="ECO:0007669"/>
    <property type="project" value="TreeGrafter"/>
</dbReference>
<keyword evidence="10" id="KW-1185">Reference proteome</keyword>
<dbReference type="SUPFAM" id="SSF51197">
    <property type="entry name" value="Clavaminate synthase-like"/>
    <property type="match status" value="1"/>
</dbReference>
<sequence length="1370" mass="154312">MEQLNGGAVTNEEATGEPLRLKAKRGRPKGSKNKIKGLKGNTVHMCVENPGGYGKCACKNVGSIEVCGLNRRSDLHKGSNSEKTVVGVKEGGGVAINEETKGEALRSRGRRGRPKGSINKKTQLSMALNAQSVSGNDNAGTDGMGLVTKDQALPLVVGASDKGTQPSEIASPKKRGRPKGSKNRKKKIVFVSNAAGVRIAWSKKCGQPKVSKHKRNDVVDTGNEVAKKHGQPKGSKNNKNVVHVNNEVAEPKKHCRSQASKKRRKTSMREVKNITVVNDGRQEMPIQTFGHDEVQNDNNYVKPKCGRPKGSKNKKKNSVGEGKEIISGETSVSNGVQYVKIQLKDDEQLKNVKETCCLTTVSHGAYNEEDSENIRLAGPDNKIVSPEVEADKGVTKLVRPKDSGRKEHETGRPLDSEFESHGLVAEKDGTASSRNDIDQLKGQPLKCQKSTRFSKVLGRITPLKDVQYECISMLESQANKIVQSDVLIECSKESRSTCEIGSTQKRSSERIRKLLVEHKNFKGDGVEETTYHESESSGLTADGWKKETKAMCHQCWRNDRSVVICLKCKRKRYCYECITKWYPEKTREDIEIACPFCLGNCNCRLCLKQNICVMTGSGEADKDVKLQKLFYLLNKTLPLLQHIQQEQRSELEVEAAMHGTLIYLIQLFINLHHVFGLTIYLKCTIISASQLVEEDIMHSLIDDDDRVYCDNCNTSVVNFHRSCPNPDCRYDLCLTCCMELRNGLHGDDISSNASEGKSDTPSVTSAWRAEINGRIPCPPKARGGCGTTILSLRRLFEANRVDKLINNVVELTTRYQPPIVDLSLRCLVCHSFEVEATQSSVRKAASRETSHDNLLYCPDAVKIGDAEFEHFQWHWRRSEPAIVRNVLEKGSGLSWHPMVMWRAFRGAKKILKEEAATFKAIDCLDWCEVDINIFQFFKGYLEGRRYRNGWPEMLKLKDWPPSNSFEECLPRHGAEFIAMLPFSDYTHPKSGISNLATKLPAVLKPDLGPKTYIAYGCLEELGRGDSVTKLHCDISDAVNILTHSAEVKTPPWQHRIKNKLQKKYEAEDMCELYDRDNKAVGSSRRKQRKPQYYSQTTEENVSDLHFPQKQLSFAQYHSVCGDVADSYSLLKDGTDTRRDFPLDESYGQDHGNDVERYPNTGECNQPCIGAEGTTFVNELNCSVMRCSETKIGKVESLENNTSSKNFFQNDDHLETEHGSAVWDIFRKQDVPKLMEYLKKHHKEFRHINNLPVNSVIHPIHDQILYLNEKHKKQLKQEFDIEPWTFEQHLGEAVFIPAGCPHQVRNRKSCIKVALDFVSPENVEECVRLTEEFRLLPKNHRSKEDKLEIKKMALYAAEAAITEATELIREK</sequence>
<evidence type="ECO:0000256" key="6">
    <source>
        <dbReference type="SAM" id="MobiDB-lite"/>
    </source>
</evidence>
<dbReference type="EMBL" id="CAXHTB010000006">
    <property type="protein sequence ID" value="CAL0308626.1"/>
    <property type="molecule type" value="Genomic_DNA"/>
</dbReference>
<dbReference type="GO" id="GO:0006357">
    <property type="term" value="P:regulation of transcription by RNA polymerase II"/>
    <property type="evidence" value="ECO:0007669"/>
    <property type="project" value="TreeGrafter"/>
</dbReference>
<feature type="compositionally biased region" description="Basic residues" evidence="6">
    <location>
        <begin position="172"/>
        <end position="186"/>
    </location>
</feature>
<feature type="compositionally biased region" description="Basic residues" evidence="6">
    <location>
        <begin position="304"/>
        <end position="317"/>
    </location>
</feature>
<dbReference type="GO" id="GO:0031490">
    <property type="term" value="F:chromatin DNA binding"/>
    <property type="evidence" value="ECO:0007669"/>
    <property type="project" value="TreeGrafter"/>
</dbReference>
<dbReference type="InterPro" id="IPR003347">
    <property type="entry name" value="JmjC_dom"/>
</dbReference>
<dbReference type="GO" id="GO:0008270">
    <property type="term" value="F:zinc ion binding"/>
    <property type="evidence" value="ECO:0007669"/>
    <property type="project" value="UniProtKB-KW"/>
</dbReference>
<comment type="similarity">
    <text evidence="2">Belongs to the JARID1 histone demethylase family.</text>
</comment>
<evidence type="ECO:0000313" key="9">
    <source>
        <dbReference type="EMBL" id="CAL0308626.1"/>
    </source>
</evidence>
<feature type="domain" description="RING-type" evidence="7">
    <location>
        <begin position="552"/>
        <end position="597"/>
    </location>
</feature>
<feature type="domain" description="JmjC" evidence="8">
    <location>
        <begin position="976"/>
        <end position="1333"/>
    </location>
</feature>
<dbReference type="PANTHER" id="PTHR12549:SF38">
    <property type="entry name" value="JMJC DOMAIN-CONTAINING HISTONE DEMETHYLASE 2, ISOFORM A"/>
    <property type="match status" value="1"/>
</dbReference>
<evidence type="ECO:0000256" key="5">
    <source>
        <dbReference type="PROSITE-ProRule" id="PRU00175"/>
    </source>
</evidence>
<name>A0AAV1WHS5_LUPLU</name>
<dbReference type="Proteomes" id="UP001497480">
    <property type="component" value="Unassembled WGS sequence"/>
</dbReference>
<dbReference type="FunFam" id="2.60.120.650:FF:000033">
    <property type="entry name" value="Transcription factor jumonji (JmjC) domain-containing protein"/>
    <property type="match status" value="1"/>
</dbReference>
<organism evidence="9 10">
    <name type="scientific">Lupinus luteus</name>
    <name type="common">European yellow lupine</name>
    <dbReference type="NCBI Taxonomy" id="3873"/>
    <lineage>
        <taxon>Eukaryota</taxon>
        <taxon>Viridiplantae</taxon>
        <taxon>Streptophyta</taxon>
        <taxon>Embryophyta</taxon>
        <taxon>Tracheophyta</taxon>
        <taxon>Spermatophyta</taxon>
        <taxon>Magnoliopsida</taxon>
        <taxon>eudicotyledons</taxon>
        <taxon>Gunneridae</taxon>
        <taxon>Pentapetalae</taxon>
        <taxon>rosids</taxon>
        <taxon>fabids</taxon>
        <taxon>Fabales</taxon>
        <taxon>Fabaceae</taxon>
        <taxon>Papilionoideae</taxon>
        <taxon>50 kb inversion clade</taxon>
        <taxon>genistoids sensu lato</taxon>
        <taxon>core genistoids</taxon>
        <taxon>Genisteae</taxon>
        <taxon>Lupinus</taxon>
    </lineage>
</organism>
<feature type="compositionally biased region" description="Basic residues" evidence="6">
    <location>
        <begin position="21"/>
        <end position="34"/>
    </location>
</feature>
<dbReference type="GO" id="GO:0032454">
    <property type="term" value="F:histone H3K9 demethylase activity"/>
    <property type="evidence" value="ECO:0007669"/>
    <property type="project" value="InterPro"/>
</dbReference>
<evidence type="ECO:0000259" key="8">
    <source>
        <dbReference type="PROSITE" id="PS51184"/>
    </source>
</evidence>
<keyword evidence="4" id="KW-0539">Nucleus</keyword>
<dbReference type="PROSITE" id="PS50089">
    <property type="entry name" value="ZF_RING_2"/>
    <property type="match status" value="1"/>
</dbReference>
<comment type="subcellular location">
    <subcellularLocation>
        <location evidence="1">Nucleus</location>
    </subcellularLocation>
</comment>
<evidence type="ECO:0000256" key="2">
    <source>
        <dbReference type="ARBA" id="ARBA00006801"/>
    </source>
</evidence>
<feature type="region of interest" description="Disordered" evidence="6">
    <location>
        <begin position="293"/>
        <end position="322"/>
    </location>
</feature>
<reference evidence="9 10" key="1">
    <citation type="submission" date="2024-03" db="EMBL/GenBank/DDBJ databases">
        <authorList>
            <person name="Martinez-Hernandez J."/>
        </authorList>
    </citation>
    <scope>NUCLEOTIDE SEQUENCE [LARGE SCALE GENOMIC DNA]</scope>
</reference>
<protein>
    <submittedName>
        <fullName evidence="9">Uncharacterized protein</fullName>
    </submittedName>
</protein>
<proteinExistence type="inferred from homology"/>
<dbReference type="GO" id="GO:0003712">
    <property type="term" value="F:transcription coregulator activity"/>
    <property type="evidence" value="ECO:0007669"/>
    <property type="project" value="TreeGrafter"/>
</dbReference>
<dbReference type="Pfam" id="PF02373">
    <property type="entry name" value="JmjC"/>
    <property type="match status" value="1"/>
</dbReference>
<gene>
    <name evidence="9" type="ORF">LLUT_LOCUS9686</name>
</gene>
<evidence type="ECO:0000313" key="10">
    <source>
        <dbReference type="Proteomes" id="UP001497480"/>
    </source>
</evidence>
<evidence type="ECO:0000256" key="4">
    <source>
        <dbReference type="ARBA" id="ARBA00023242"/>
    </source>
</evidence>
<keyword evidence="3" id="KW-0479">Metal-binding</keyword>
<evidence type="ECO:0000256" key="3">
    <source>
        <dbReference type="ARBA" id="ARBA00022723"/>
    </source>
</evidence>
<comment type="caution">
    <text evidence="9">The sequence shown here is derived from an EMBL/GenBank/DDBJ whole genome shotgun (WGS) entry which is preliminary data.</text>
</comment>
<dbReference type="GO" id="GO:0000785">
    <property type="term" value="C:chromatin"/>
    <property type="evidence" value="ECO:0007669"/>
    <property type="project" value="TreeGrafter"/>
</dbReference>
<evidence type="ECO:0000256" key="1">
    <source>
        <dbReference type="ARBA" id="ARBA00004123"/>
    </source>
</evidence>
<keyword evidence="5" id="KW-0862">Zinc</keyword>
<feature type="region of interest" description="Disordered" evidence="6">
    <location>
        <begin position="99"/>
        <end position="119"/>
    </location>
</feature>
<dbReference type="InterPro" id="IPR045109">
    <property type="entry name" value="LSDs-like"/>
</dbReference>
<dbReference type="InterPro" id="IPR001841">
    <property type="entry name" value="Znf_RING"/>
</dbReference>
<feature type="region of interest" description="Disordered" evidence="6">
    <location>
        <begin position="397"/>
        <end position="421"/>
    </location>
</feature>
<dbReference type="PROSITE" id="PS51184">
    <property type="entry name" value="JMJC"/>
    <property type="match status" value="1"/>
</dbReference>
<feature type="region of interest" description="Disordered" evidence="6">
    <location>
        <begin position="159"/>
        <end position="186"/>
    </location>
</feature>
<dbReference type="Gene3D" id="2.60.120.650">
    <property type="entry name" value="Cupin"/>
    <property type="match status" value="2"/>
</dbReference>
<dbReference type="SMART" id="SM00558">
    <property type="entry name" value="JmjC"/>
    <property type="match status" value="1"/>
</dbReference>
<feature type="region of interest" description="Disordered" evidence="6">
    <location>
        <begin position="1"/>
        <end position="34"/>
    </location>
</feature>